<dbReference type="GO" id="GO:0050043">
    <property type="term" value="F:lactate racemase activity"/>
    <property type="evidence" value="ECO:0007669"/>
    <property type="project" value="InterPro"/>
</dbReference>
<proteinExistence type="predicted"/>
<evidence type="ECO:0000259" key="1">
    <source>
        <dbReference type="Pfam" id="PF09861"/>
    </source>
</evidence>
<protein>
    <recommendedName>
        <fullName evidence="1">LarA-like N-terminal domain-containing protein</fullName>
    </recommendedName>
</protein>
<dbReference type="InterPro" id="IPR047926">
    <property type="entry name" value="Ni_dep_LarA"/>
</dbReference>
<evidence type="ECO:0000313" key="2">
    <source>
        <dbReference type="EMBL" id="GAF75336.1"/>
    </source>
</evidence>
<organism evidence="2">
    <name type="scientific">marine sediment metagenome</name>
    <dbReference type="NCBI Taxonomy" id="412755"/>
    <lineage>
        <taxon>unclassified sequences</taxon>
        <taxon>metagenomes</taxon>
        <taxon>ecological metagenomes</taxon>
    </lineage>
</organism>
<feature type="domain" description="LarA-like N-terminal" evidence="1">
    <location>
        <begin position="7"/>
        <end position="209"/>
    </location>
</feature>
<feature type="non-terminal residue" evidence="2">
    <location>
        <position position="254"/>
    </location>
</feature>
<name>X0SJP7_9ZZZZ</name>
<dbReference type="Gene3D" id="3.40.50.11440">
    <property type="match status" value="1"/>
</dbReference>
<dbReference type="Pfam" id="PF09861">
    <property type="entry name" value="Lar_N"/>
    <property type="match status" value="1"/>
</dbReference>
<gene>
    <name evidence="2" type="ORF">S01H1_17830</name>
</gene>
<sequence length="254" mass="27713">MIVDLKYGREGLAVSLPDATDVLVTRFVPGIKAEDRAILQALHEPIGSPPLKSLVKPGERVVVVHTDITRATPNDRILPVLLEELFMEGIAAEDITLLNGLGTHRRQTEAELRAMLGEQIVDNYRCLQHDCNDDANLIPLGESSLGHTVRINRTYLEADVRILTGFIEPHFFAGFSGGPKAILPSLAGVESVFTNHGLHMIADPQAAWGITEGNPIWMEIREVALLTKPTFLLNVSLNAQQEITGLFAGDMLAA</sequence>
<dbReference type="PANTHER" id="PTHR33171">
    <property type="entry name" value="LAR_N DOMAIN-CONTAINING PROTEIN"/>
    <property type="match status" value="1"/>
</dbReference>
<dbReference type="EMBL" id="BARS01009486">
    <property type="protein sequence ID" value="GAF75336.1"/>
    <property type="molecule type" value="Genomic_DNA"/>
</dbReference>
<dbReference type="PANTHER" id="PTHR33171:SF17">
    <property type="entry name" value="LARA-LIKE N-TERMINAL DOMAIN-CONTAINING PROTEIN"/>
    <property type="match status" value="1"/>
</dbReference>
<dbReference type="AlphaFoldDB" id="X0SJP7"/>
<reference evidence="2" key="1">
    <citation type="journal article" date="2014" name="Front. Microbiol.">
        <title>High frequency of phylogenetically diverse reductive dehalogenase-homologous genes in deep subseafloor sedimentary metagenomes.</title>
        <authorList>
            <person name="Kawai M."/>
            <person name="Futagami T."/>
            <person name="Toyoda A."/>
            <person name="Takaki Y."/>
            <person name="Nishi S."/>
            <person name="Hori S."/>
            <person name="Arai W."/>
            <person name="Tsubouchi T."/>
            <person name="Morono Y."/>
            <person name="Uchiyama I."/>
            <person name="Ito T."/>
            <person name="Fujiyama A."/>
            <person name="Inagaki F."/>
            <person name="Takami H."/>
        </authorList>
    </citation>
    <scope>NUCLEOTIDE SEQUENCE</scope>
    <source>
        <strain evidence="2">Expedition CK06-06</strain>
    </source>
</reference>
<dbReference type="NCBIfam" id="NF033504">
    <property type="entry name" value="Ni_dep_LarA"/>
    <property type="match status" value="1"/>
</dbReference>
<dbReference type="InterPro" id="IPR048068">
    <property type="entry name" value="LarA-like"/>
</dbReference>
<dbReference type="InterPro" id="IPR018657">
    <property type="entry name" value="LarA-like_N"/>
</dbReference>
<comment type="caution">
    <text evidence="2">The sequence shown here is derived from an EMBL/GenBank/DDBJ whole genome shotgun (WGS) entry which is preliminary data.</text>
</comment>
<accession>X0SJP7</accession>